<sequence>MAAEEGEDQVPDSGALFTFGKSKFAENIPSKFWLKNDKPARISCGDEHTVLVTGNGKLYVFGSNNWGQLGVEAGSAISKPTCVKALKSEKVVLAACGRHHTLVYTEQGKLYSSGGNSEGQLGLGDTAGRTSFQEISFFTAQYKIKQLSAGSNMSAALTVDGKLFMWGDNSEGQLGLEKGTIYCTPQKVDTGKPIAWISCGYYHSAFVTQDGELYTFGEPENGKLGLPPDKIKKHKKPQRVLGLSGKVTMVSCGGEHTIAVTEKEVYTFGLGQFGQLGHGTFIFETHIPKAVDALTKKKIRYVTCGENHTAIITEKGLLYTFGDGRHGKLGLGEENFTNQFVPILCSNFLKFTVQSVACGGCHMLVFATPRPQESEVIINDELKENLLVVPSLNGDSEMSTSLQRSHSARLRRREKETSPEQFRGLNRTLPPLRNHSLNSSFLASSKTVPTRLLQVSESNSGSYKETHLQDLTPNSKPDAADNGENLVQSFSAHDTDSDNQPEGYGNTPDVLNMTHAMSLNPANKTLSFSPVQKRKEQEEEEEEESEEEDNSSEGKEEDDQDNVEKQVVEEEEPEEVSEEEEEEEEEDTKSENDQVKPSENIAEDTKGKTTAEGKVNNEGEYSKSVNGIGSTENNATKPTLLEKTKRLSIFKRLSTASQKSLQESKEEPETAMEDTSTNRESHKQAVKDKDAKDENQNHTQENSKETEQSNQDSAETGQSTQGRRSKSSTCTLL</sequence>
<keyword evidence="9" id="KW-0344">Guanine-nucleotide releasing factor</keyword>
<feature type="repeat" description="RCC1" evidence="21">
    <location>
        <begin position="56"/>
        <end position="107"/>
    </location>
</feature>
<dbReference type="PROSITE" id="PS00626">
    <property type="entry name" value="RCC1_2"/>
    <property type="match status" value="3"/>
</dbReference>
<evidence type="ECO:0000256" key="18">
    <source>
        <dbReference type="ARBA" id="ARBA00023289"/>
    </source>
</evidence>
<dbReference type="InParanoid" id="A0A803JP35"/>
<feature type="region of interest" description="Disordered" evidence="22">
    <location>
        <begin position="455"/>
        <end position="733"/>
    </location>
</feature>
<evidence type="ECO:0000313" key="24">
    <source>
        <dbReference type="Ensembl" id="ENSXETP00000109730"/>
    </source>
</evidence>
<evidence type="ECO:0000256" key="5">
    <source>
        <dbReference type="ARBA" id="ARBA00022481"/>
    </source>
</evidence>
<feature type="domain" description="RCC1-like" evidence="23">
    <location>
        <begin position="140"/>
        <end position="366"/>
    </location>
</feature>
<dbReference type="PANTHER" id="PTHR22872:SF9">
    <property type="entry name" value="X-LINKED RETINITIS PIGMENTOSA GTPASE REGULATOR"/>
    <property type="match status" value="1"/>
</dbReference>
<keyword evidence="19" id="KW-0844">Vision</keyword>
<keyword evidence="15" id="KW-0206">Cytoskeleton</keyword>
<organism evidence="24">
    <name type="scientific">Xenopus tropicalis</name>
    <name type="common">Western clawed frog</name>
    <name type="synonym">Silurana tropicalis</name>
    <dbReference type="NCBI Taxonomy" id="8364"/>
    <lineage>
        <taxon>Eukaryota</taxon>
        <taxon>Metazoa</taxon>
        <taxon>Chordata</taxon>
        <taxon>Craniata</taxon>
        <taxon>Vertebrata</taxon>
        <taxon>Euteleostomi</taxon>
        <taxon>Amphibia</taxon>
        <taxon>Batrachia</taxon>
        <taxon>Anura</taxon>
        <taxon>Pipoidea</taxon>
        <taxon>Pipidae</taxon>
        <taxon>Xenopodinae</taxon>
        <taxon>Xenopus</taxon>
        <taxon>Silurana</taxon>
    </lineage>
</organism>
<keyword evidence="14" id="KW-0969">Cilium</keyword>
<keyword evidence="5" id="KW-0488">Methylation</keyword>
<dbReference type="SUPFAM" id="SSF50985">
    <property type="entry name" value="RCC1/BLIP-II"/>
    <property type="match status" value="1"/>
</dbReference>
<dbReference type="AlphaFoldDB" id="A0A803JP35"/>
<evidence type="ECO:0000256" key="17">
    <source>
        <dbReference type="ARBA" id="ARBA00023288"/>
    </source>
</evidence>
<feature type="repeat" description="RCC1" evidence="21">
    <location>
        <begin position="161"/>
        <end position="210"/>
    </location>
</feature>
<feature type="compositionally biased region" description="Polar residues" evidence="22">
    <location>
        <begin position="393"/>
        <end position="405"/>
    </location>
</feature>
<keyword evidence="18" id="KW-0636">Prenylation</keyword>
<evidence type="ECO:0000256" key="9">
    <source>
        <dbReference type="ARBA" id="ARBA00022658"/>
    </source>
</evidence>
<dbReference type="InterPro" id="IPR058923">
    <property type="entry name" value="RCC1-like_dom"/>
</dbReference>
<dbReference type="PANTHER" id="PTHR22872">
    <property type="entry name" value="BTK-BINDING PROTEIN-RELATED"/>
    <property type="match status" value="1"/>
</dbReference>
<dbReference type="PRINTS" id="PR00633">
    <property type="entry name" value="RCCNDNSATION"/>
</dbReference>
<evidence type="ECO:0000256" key="11">
    <source>
        <dbReference type="ARBA" id="ARBA00022794"/>
    </source>
</evidence>
<feature type="compositionally biased region" description="Polar residues" evidence="22">
    <location>
        <begin position="708"/>
        <end position="733"/>
    </location>
</feature>
<dbReference type="GO" id="GO:0005794">
    <property type="term" value="C:Golgi apparatus"/>
    <property type="evidence" value="ECO:0007669"/>
    <property type="project" value="UniProtKB-SubCell"/>
</dbReference>
<accession>A0A803JP35</accession>
<dbReference type="InterPro" id="IPR000408">
    <property type="entry name" value="Reg_chr_condens"/>
</dbReference>
<dbReference type="PROSITE" id="PS50012">
    <property type="entry name" value="RCC1_3"/>
    <property type="match status" value="6"/>
</dbReference>
<dbReference type="Gene3D" id="2.130.10.30">
    <property type="entry name" value="Regulator of chromosome condensation 1/beta-lactamase-inhibitor protein II"/>
    <property type="match status" value="1"/>
</dbReference>
<feature type="repeat" description="RCC1" evidence="21">
    <location>
        <begin position="108"/>
        <end position="160"/>
    </location>
</feature>
<dbReference type="Ensembl" id="ENSXETT00000108762">
    <property type="protein sequence ID" value="ENSXETP00000109730"/>
    <property type="gene ID" value="ENSXETG00000047992"/>
</dbReference>
<feature type="repeat" description="RCC1" evidence="21">
    <location>
        <begin position="211"/>
        <end position="263"/>
    </location>
</feature>
<evidence type="ECO:0000256" key="13">
    <source>
        <dbReference type="ARBA" id="ARBA00023034"/>
    </source>
</evidence>
<feature type="repeat" description="RCC1" evidence="21">
    <location>
        <begin position="263"/>
        <end position="315"/>
    </location>
</feature>
<proteinExistence type="predicted"/>
<keyword evidence="12" id="KW-0282">Flagellum</keyword>
<feature type="compositionally biased region" description="Basic and acidic residues" evidence="22">
    <location>
        <begin position="603"/>
        <end position="621"/>
    </location>
</feature>
<keyword evidence="13" id="KW-0333">Golgi apparatus</keyword>
<protein>
    <recommendedName>
        <fullName evidence="20">X-linked retinitis pigmentosa GTPase regulator</fullName>
    </recommendedName>
</protein>
<feature type="compositionally biased region" description="Acidic residues" evidence="22">
    <location>
        <begin position="569"/>
        <end position="588"/>
    </location>
</feature>
<dbReference type="GO" id="GO:0030030">
    <property type="term" value="P:cell projection organization"/>
    <property type="evidence" value="ECO:0007669"/>
    <property type="project" value="UniProtKB-KW"/>
</dbReference>
<keyword evidence="8" id="KW-0716">Sensory transduction</keyword>
<evidence type="ECO:0000259" key="23">
    <source>
        <dbReference type="Pfam" id="PF25390"/>
    </source>
</evidence>
<keyword evidence="17" id="KW-0449">Lipoprotein</keyword>
<dbReference type="Pfam" id="PF00415">
    <property type="entry name" value="RCC1"/>
    <property type="match status" value="1"/>
</dbReference>
<evidence type="ECO:0000256" key="20">
    <source>
        <dbReference type="ARBA" id="ARBA00073293"/>
    </source>
</evidence>
<keyword evidence="6" id="KW-0963">Cytoplasm</keyword>
<dbReference type="FunFam" id="2.130.10.30:FF:000013">
    <property type="entry name" value="Retinitis pigmentosa GTPase regulator isoform 1"/>
    <property type="match status" value="1"/>
</dbReference>
<feature type="compositionally biased region" description="Polar residues" evidence="22">
    <location>
        <begin position="455"/>
        <end position="475"/>
    </location>
</feature>
<evidence type="ECO:0000256" key="19">
    <source>
        <dbReference type="ARBA" id="ARBA00023305"/>
    </source>
</evidence>
<feature type="compositionally biased region" description="Polar residues" evidence="22">
    <location>
        <begin position="623"/>
        <end position="637"/>
    </location>
</feature>
<comment type="subcellular location">
    <subcellularLocation>
        <location evidence="1">Cytoplasm</location>
        <location evidence="1">Cytoskeleton</location>
        <location evidence="1">Cilium basal body</location>
    </subcellularLocation>
    <subcellularLocation>
        <location evidence="4">Cytoplasm</location>
        <location evidence="4">Cytoskeleton</location>
        <location evidence="4">Flagellum axoneme</location>
    </subcellularLocation>
    <subcellularLocation>
        <location evidence="2">Cytoplasm</location>
        <location evidence="2">Cytoskeleton</location>
        <location evidence="2">Microtubule organizing center</location>
        <location evidence="2">Centrosome</location>
    </subcellularLocation>
    <subcellularLocation>
        <location evidence="3">Golgi apparatus</location>
    </subcellularLocation>
</comment>
<dbReference type="GO" id="GO:0007601">
    <property type="term" value="P:visual perception"/>
    <property type="evidence" value="ECO:0007669"/>
    <property type="project" value="UniProtKB-KW"/>
</dbReference>
<feature type="compositionally biased region" description="Acidic residues" evidence="22">
    <location>
        <begin position="538"/>
        <end position="561"/>
    </location>
</feature>
<dbReference type="Pfam" id="PF25390">
    <property type="entry name" value="WD40_RLD"/>
    <property type="match status" value="1"/>
</dbReference>
<evidence type="ECO:0000256" key="10">
    <source>
        <dbReference type="ARBA" id="ARBA00022737"/>
    </source>
</evidence>
<evidence type="ECO:0000256" key="22">
    <source>
        <dbReference type="SAM" id="MobiDB-lite"/>
    </source>
</evidence>
<keyword evidence="16" id="KW-0966">Cell projection</keyword>
<dbReference type="InterPro" id="IPR051625">
    <property type="entry name" value="Signaling_Regulatory_Domain"/>
</dbReference>
<feature type="region of interest" description="Disordered" evidence="22">
    <location>
        <begin position="393"/>
        <end position="437"/>
    </location>
</feature>
<evidence type="ECO:0000256" key="7">
    <source>
        <dbReference type="ARBA" id="ARBA00022553"/>
    </source>
</evidence>
<evidence type="ECO:0000256" key="2">
    <source>
        <dbReference type="ARBA" id="ARBA00004300"/>
    </source>
</evidence>
<evidence type="ECO:0000256" key="8">
    <source>
        <dbReference type="ARBA" id="ARBA00022606"/>
    </source>
</evidence>
<evidence type="ECO:0000256" key="1">
    <source>
        <dbReference type="ARBA" id="ARBA00004120"/>
    </source>
</evidence>
<dbReference type="InterPro" id="IPR009091">
    <property type="entry name" value="RCC1/BLIP-II"/>
</dbReference>
<reference evidence="24" key="2">
    <citation type="submission" date="2021-03" db="UniProtKB">
        <authorList>
            <consortium name="Ensembl"/>
        </authorList>
    </citation>
    <scope>IDENTIFICATION</scope>
</reference>
<feature type="compositionally biased region" description="Polar residues" evidence="22">
    <location>
        <begin position="515"/>
        <end position="530"/>
    </location>
</feature>
<dbReference type="GO" id="GO:0005813">
    <property type="term" value="C:centrosome"/>
    <property type="evidence" value="ECO:0007669"/>
    <property type="project" value="UniProtKB-SubCell"/>
</dbReference>
<reference evidence="24" key="1">
    <citation type="journal article" date="2010" name="Science">
        <title>The genome of the Western clawed frog Xenopus tropicalis.</title>
        <authorList>
            <person name="Hellsten U."/>
            <person name="Harland R.M."/>
            <person name="Gilchrist M.J."/>
            <person name="Hendrix D."/>
            <person name="Jurka J."/>
            <person name="Kapitonov V."/>
            <person name="Ovcharenko I."/>
            <person name="Putnam N.H."/>
            <person name="Shu S."/>
            <person name="Taher L."/>
            <person name="Blitz I.L."/>
            <person name="Blumberg B."/>
            <person name="Dichmann D.S."/>
            <person name="Dubchak I."/>
            <person name="Amaya E."/>
            <person name="Detter J.C."/>
            <person name="Fletcher R."/>
            <person name="Gerhard D.S."/>
            <person name="Goodstein D."/>
            <person name="Graves T."/>
            <person name="Grigoriev I.V."/>
            <person name="Grimwood J."/>
            <person name="Kawashima T."/>
            <person name="Lindquist E."/>
            <person name="Lucas S.M."/>
            <person name="Mead P.E."/>
            <person name="Mitros T."/>
            <person name="Ogino H."/>
            <person name="Ohta Y."/>
            <person name="Poliakov A.V."/>
            <person name="Pollet N."/>
            <person name="Robert J."/>
            <person name="Salamov A."/>
            <person name="Sater A.K."/>
            <person name="Schmutz J."/>
            <person name="Terry A."/>
            <person name="Vize P.D."/>
            <person name="Warren W.C."/>
            <person name="Wells D."/>
            <person name="Wills A."/>
            <person name="Wilson R.K."/>
            <person name="Zimmerman L.B."/>
            <person name="Zorn A.M."/>
            <person name="Grainger R."/>
            <person name="Grammer T."/>
            <person name="Khokha M.K."/>
            <person name="Richardson P.M."/>
            <person name="Rokhsar D.S."/>
        </authorList>
    </citation>
    <scope>NUCLEOTIDE SEQUENCE [LARGE SCALE GENOMIC DNA]</scope>
    <source>
        <strain evidence="24">Nigerian</strain>
    </source>
</reference>
<feature type="repeat" description="RCC1" evidence="21">
    <location>
        <begin position="316"/>
        <end position="369"/>
    </location>
</feature>
<dbReference type="GeneTree" id="ENSGT00940000159616"/>
<evidence type="ECO:0000256" key="3">
    <source>
        <dbReference type="ARBA" id="ARBA00004555"/>
    </source>
</evidence>
<dbReference type="GO" id="GO:0005929">
    <property type="term" value="C:cilium"/>
    <property type="evidence" value="ECO:0007669"/>
    <property type="project" value="UniProtKB-ARBA"/>
</dbReference>
<keyword evidence="11" id="KW-0970">Cilium biogenesis/degradation</keyword>
<evidence type="ECO:0000256" key="6">
    <source>
        <dbReference type="ARBA" id="ARBA00022490"/>
    </source>
</evidence>
<dbReference type="GO" id="GO:0005085">
    <property type="term" value="F:guanyl-nucleotide exchange factor activity"/>
    <property type="evidence" value="ECO:0007669"/>
    <property type="project" value="UniProtKB-KW"/>
</dbReference>
<evidence type="ECO:0000256" key="15">
    <source>
        <dbReference type="ARBA" id="ARBA00023212"/>
    </source>
</evidence>
<evidence type="ECO:0000256" key="21">
    <source>
        <dbReference type="PROSITE-ProRule" id="PRU00235"/>
    </source>
</evidence>
<feature type="compositionally biased region" description="Basic and acidic residues" evidence="22">
    <location>
        <begin position="676"/>
        <end position="707"/>
    </location>
</feature>
<keyword evidence="10" id="KW-0677">Repeat</keyword>
<keyword evidence="7" id="KW-0597">Phosphoprotein</keyword>
<name>A0A803JP35_XENTR</name>
<evidence type="ECO:0000256" key="16">
    <source>
        <dbReference type="ARBA" id="ARBA00023273"/>
    </source>
</evidence>
<evidence type="ECO:0000256" key="4">
    <source>
        <dbReference type="ARBA" id="ARBA00004611"/>
    </source>
</evidence>
<dbReference type="FunCoup" id="A0A803JP35">
    <property type="interactions" value="432"/>
</dbReference>
<evidence type="ECO:0000256" key="14">
    <source>
        <dbReference type="ARBA" id="ARBA00023069"/>
    </source>
</evidence>
<evidence type="ECO:0000256" key="12">
    <source>
        <dbReference type="ARBA" id="ARBA00022846"/>
    </source>
</evidence>